<keyword evidence="3 5" id="KW-0472">Membrane</keyword>
<dbReference type="EMBL" id="SGPK01000283">
    <property type="protein sequence ID" value="THH05147.1"/>
    <property type="molecule type" value="Genomic_DNA"/>
</dbReference>
<evidence type="ECO:0000256" key="1">
    <source>
        <dbReference type="ARBA" id="ARBA00004308"/>
    </source>
</evidence>
<dbReference type="AlphaFoldDB" id="A0A4S4L230"/>
<evidence type="ECO:0000256" key="2">
    <source>
        <dbReference type="ARBA" id="ARBA00022801"/>
    </source>
</evidence>
<dbReference type="GO" id="GO:0043813">
    <property type="term" value="F:phosphatidylinositol-3,5-bisphosphate 5-phosphatase activity"/>
    <property type="evidence" value="ECO:0007669"/>
    <property type="project" value="InterPro"/>
</dbReference>
<dbReference type="PANTHER" id="PTHR45738">
    <property type="entry name" value="POLYPHOSPHOINOSITIDE PHOSPHATASE"/>
    <property type="match status" value="1"/>
</dbReference>
<name>A0A4S4L230_9AGAM</name>
<evidence type="ECO:0000313" key="8">
    <source>
        <dbReference type="Proteomes" id="UP000308199"/>
    </source>
</evidence>
<keyword evidence="5" id="KW-1133">Transmembrane helix</keyword>
<feature type="compositionally biased region" description="Basic residues" evidence="4">
    <location>
        <begin position="774"/>
        <end position="783"/>
    </location>
</feature>
<feature type="region of interest" description="Disordered" evidence="4">
    <location>
        <begin position="1"/>
        <end position="81"/>
    </location>
</feature>
<evidence type="ECO:0000256" key="4">
    <source>
        <dbReference type="SAM" id="MobiDB-lite"/>
    </source>
</evidence>
<protein>
    <recommendedName>
        <fullName evidence="6">SAC domain-containing protein</fullName>
    </recommendedName>
</protein>
<accession>A0A4S4L230</accession>
<evidence type="ECO:0000256" key="5">
    <source>
        <dbReference type="SAM" id="Phobius"/>
    </source>
</evidence>
<dbReference type="Pfam" id="PF02383">
    <property type="entry name" value="Syja_N"/>
    <property type="match status" value="1"/>
</dbReference>
<feature type="transmembrane region" description="Helical" evidence="5">
    <location>
        <begin position="966"/>
        <end position="987"/>
    </location>
</feature>
<feature type="region of interest" description="Disordered" evidence="4">
    <location>
        <begin position="766"/>
        <end position="799"/>
    </location>
</feature>
<dbReference type="InterPro" id="IPR043573">
    <property type="entry name" value="Fig4-like"/>
</dbReference>
<dbReference type="PANTHER" id="PTHR45738:SF5">
    <property type="entry name" value="POLYPHOSPHOINOSITIDE PHOSPHATASE"/>
    <property type="match status" value="1"/>
</dbReference>
<feature type="domain" description="SAC" evidence="6">
    <location>
        <begin position="226"/>
        <end position="612"/>
    </location>
</feature>
<organism evidence="7 8">
    <name type="scientific">Phellinidium pouzarii</name>
    <dbReference type="NCBI Taxonomy" id="167371"/>
    <lineage>
        <taxon>Eukaryota</taxon>
        <taxon>Fungi</taxon>
        <taxon>Dikarya</taxon>
        <taxon>Basidiomycota</taxon>
        <taxon>Agaricomycotina</taxon>
        <taxon>Agaricomycetes</taxon>
        <taxon>Hymenochaetales</taxon>
        <taxon>Hymenochaetaceae</taxon>
        <taxon>Phellinidium</taxon>
    </lineage>
</organism>
<feature type="compositionally biased region" description="Polar residues" evidence="4">
    <location>
        <begin position="53"/>
        <end position="67"/>
    </location>
</feature>
<dbReference type="PROSITE" id="PS50275">
    <property type="entry name" value="SAC"/>
    <property type="match status" value="1"/>
</dbReference>
<evidence type="ECO:0000259" key="6">
    <source>
        <dbReference type="PROSITE" id="PS50275"/>
    </source>
</evidence>
<feature type="non-terminal residue" evidence="7">
    <location>
        <position position="1142"/>
    </location>
</feature>
<proteinExistence type="predicted"/>
<gene>
    <name evidence="7" type="ORF">EW145_g5006</name>
</gene>
<comment type="subcellular location">
    <subcellularLocation>
        <location evidence="1">Endomembrane system</location>
    </subcellularLocation>
</comment>
<feature type="compositionally biased region" description="Basic and acidic residues" evidence="4">
    <location>
        <begin position="784"/>
        <end position="799"/>
    </location>
</feature>
<evidence type="ECO:0000313" key="7">
    <source>
        <dbReference type="EMBL" id="THH05147.1"/>
    </source>
</evidence>
<dbReference type="GO" id="GO:0012505">
    <property type="term" value="C:endomembrane system"/>
    <property type="evidence" value="ECO:0007669"/>
    <property type="project" value="UniProtKB-SubCell"/>
</dbReference>
<comment type="caution">
    <text evidence="7">The sequence shown here is derived from an EMBL/GenBank/DDBJ whole genome shotgun (WGS) entry which is preliminary data.</text>
</comment>
<sequence length="1142" mass="130037">MDFEELRDGPGVLQIPDAPSLFTSLSTSPTIASVSIPPSPIPPSPRNEPTPSLASRNSRKPSASATPTGGPRPSLSYVPPPQIQKGPLALNKFILYESRTRFYVVASNTSDSRHRIMKIDRTAQEELVVHEDDTIYSGKQMSGMLKMLEDGNKGSGGLGKARVIFGIAGFIKFTATWYMIVISKRSVVALLGGHYLYHCENTEMIPVCSNQKVEKPAEEQRLMNIFKQVDMTKNFYFSYTYDLTSTLQHNLTKPVPGEASEKWRFNDRFAWNYHMLTAPFLNREEGPIKAHWILPLVHGHVDQAKLTVLGRVVFITLIARRSRHYAGVRYLKRGVNDEGNVANEVETEQIVSEALTTSFYYPAPRDFSVNEEGRARRAPSPYYTSYVHYCLQKYRGSIPIYWTQETNAMTPKPPIDISVVDPFFTPASLHFNDLFKRYGTPIIILNLIKRREPVPRESKLLDEYTQCVEYLNQCLPEGKKMIYRAWDMSRAYKEKTQDVISYLEDIAEEAIHLTGFFHSGPEPVAHQMRNDPSIPYRSTISLQNGICRTNCVDCLDRTNAAQFVFGKRVLGHQLYALGIVDSPNLSFDSDAVNMLTEMYHDHGDTIALQYTGSALVNRVETYRRMPHWNSHSRDIIENIRRFYTNAVLDADKQASINLFLGMHEKTTSPRPRRGGYRTWYNPKHLEPAYRLEDCERGLREFAEHRSDFWIEYYRPLLFTSLGKHFAYSMNSTLKLPGKTAKDVDHSPFDPNNALIQPGLMQGVRRWMGSQPSSSHHKSARKAVNKAEAKQAKHEVEPSEKLSTEYIAKQLMNPEVPDDELRQYRGYINQYQTLLEEEDKYPSRQEREVYALAILTAVGDRPDWEIESPPDEAFVRHVQLSTSKALDNYFREGAESGRREAGMGVGGHPTTFNYEKWMRLRLSASALTRLTYSFISLAIAFLLLVSFFFLISQAVRTSRSGTLVDNVNAVVIGAAYLLVLAFSLALCLKRRLSMRLGLARIPKGRVAIGKRDLPRIVHNFIEEEFLRSCTIAYAAQPKDVRRDGWGTPGTIYENVRFRTKILDTVSNIDSVARKVIPSMPPLSPHVPLSRHLRHIMPLVSADTQGETHFQIYVDAVEMARYADREMSEEEFEMALDAEAAIRE</sequence>
<evidence type="ECO:0000256" key="3">
    <source>
        <dbReference type="ARBA" id="ARBA00023136"/>
    </source>
</evidence>
<keyword evidence="8" id="KW-1185">Reference proteome</keyword>
<keyword evidence="5" id="KW-0812">Transmembrane</keyword>
<feature type="transmembrane region" description="Helical" evidence="5">
    <location>
        <begin position="929"/>
        <end position="954"/>
    </location>
</feature>
<reference evidence="7 8" key="1">
    <citation type="submission" date="2019-02" db="EMBL/GenBank/DDBJ databases">
        <title>Genome sequencing of the rare red list fungi Phellinidium pouzarii.</title>
        <authorList>
            <person name="Buettner E."/>
            <person name="Kellner H."/>
        </authorList>
    </citation>
    <scope>NUCLEOTIDE SEQUENCE [LARGE SCALE GENOMIC DNA]</scope>
    <source>
        <strain evidence="7 8">DSM 108285</strain>
    </source>
</reference>
<dbReference type="Proteomes" id="UP000308199">
    <property type="component" value="Unassembled WGS sequence"/>
</dbReference>
<dbReference type="OrthoDB" id="405996at2759"/>
<feature type="compositionally biased region" description="Pro residues" evidence="4">
    <location>
        <begin position="37"/>
        <end position="48"/>
    </location>
</feature>
<dbReference type="InterPro" id="IPR002013">
    <property type="entry name" value="SAC_dom"/>
</dbReference>
<feature type="compositionally biased region" description="Low complexity" evidence="4">
    <location>
        <begin position="19"/>
        <end position="36"/>
    </location>
</feature>
<dbReference type="GO" id="GO:0046856">
    <property type="term" value="P:phosphatidylinositol dephosphorylation"/>
    <property type="evidence" value="ECO:0007669"/>
    <property type="project" value="InterPro"/>
</dbReference>
<keyword evidence="2" id="KW-0378">Hydrolase</keyword>